<feature type="region of interest" description="Disordered" evidence="1">
    <location>
        <begin position="580"/>
        <end position="599"/>
    </location>
</feature>
<feature type="region of interest" description="Disordered" evidence="1">
    <location>
        <begin position="515"/>
        <end position="575"/>
    </location>
</feature>
<feature type="domain" description="C2H2-type" evidence="2">
    <location>
        <begin position="882"/>
        <end position="905"/>
    </location>
</feature>
<keyword evidence="4" id="KW-1185">Reference proteome</keyword>
<dbReference type="AlphaFoldDB" id="A0A2P8AIE5"/>
<comment type="caution">
    <text evidence="3">The sequence shown here is derived from an EMBL/GenBank/DDBJ whole genome shotgun (WGS) entry which is preliminary data.</text>
</comment>
<proteinExistence type="predicted"/>
<feature type="region of interest" description="Disordered" evidence="1">
    <location>
        <begin position="970"/>
        <end position="1007"/>
    </location>
</feature>
<dbReference type="EMBL" id="NHZQ01000003">
    <property type="protein sequence ID" value="PSK60243.1"/>
    <property type="molecule type" value="Genomic_DNA"/>
</dbReference>
<protein>
    <recommendedName>
        <fullName evidence="2">C2H2-type domain-containing protein</fullName>
    </recommendedName>
</protein>
<dbReference type="SMART" id="SM00355">
    <property type="entry name" value="ZnF_C2H2"/>
    <property type="match status" value="3"/>
</dbReference>
<dbReference type="OrthoDB" id="3942336at2759"/>
<dbReference type="PROSITE" id="PS00028">
    <property type="entry name" value="ZINC_FINGER_C2H2_1"/>
    <property type="match status" value="1"/>
</dbReference>
<reference evidence="3 4" key="1">
    <citation type="submission" date="2017-05" db="EMBL/GenBank/DDBJ databases">
        <title>Draft genome sequence of Elsinoe australis.</title>
        <authorList>
            <person name="Cheng Q."/>
        </authorList>
    </citation>
    <scope>NUCLEOTIDE SEQUENCE [LARGE SCALE GENOMIC DNA]</scope>
    <source>
        <strain evidence="3 4">NL1</strain>
    </source>
</reference>
<gene>
    <name evidence="3" type="ORF">B9Z65_1141</name>
</gene>
<dbReference type="Proteomes" id="UP000243723">
    <property type="component" value="Unassembled WGS sequence"/>
</dbReference>
<feature type="region of interest" description="Disordered" evidence="1">
    <location>
        <begin position="919"/>
        <end position="940"/>
    </location>
</feature>
<dbReference type="Gene3D" id="3.30.160.60">
    <property type="entry name" value="Classic Zinc Finger"/>
    <property type="match status" value="1"/>
</dbReference>
<sequence length="1007" mass="111085">MSDSPLFVPNDTLLGDSDGSSSDDDGGVDIFCLNTGLGKQSLDAMVDNSLQLRKQTKATVKSLDPFGTLPQVRENTKRTVTRFNRFRVDVLRKDLKEPFDTLDLVRFLDALVTIVVPKSVCNTKAVPSVRTVLGWICQVMRWATFQYPDLKLQSSKVKAFISGLIRDKKVISGIWRESIFLGFATVRRMSWDWLNDAVVNGTRSMDVTVFRLLSVILCSSMGARSGDIALSQGYSTECLVWSDIVITYCDEATKFCIEDLVATITLRAAKGHKWEHNASTIKHLSAMPPSSAHVCPIRLLIVHALRNSLVHATSFADVLQQMATRNDRTLVWACPAYPVIYHITTGGFALETSKPAPAASINTSVKSIGRVSGILAHTYSHALRKGYARDVAHLTTPVVGTVTPAVTEALGHALDGMKRITAGYVGGMSTDLNAAREQNKHVSHRREPRFAEPKTLPKTDRPFFIRPRIDHASLQTFMTEKWPAGYKGIKDFEALSESQQRNVRKHLKRSLDDAALESATVESPADKKAKADRQPLMPLDKNAFQLRPDRGSVKGNSRQQISSTSAVSDSMSDPRQRLATGLVPDSMSGPSQPLSADESDFASLVDPRLRRFSAEASGPISDPRPLQETDGIVEASVSDDEDLSELDDAANFFIDIVSRDPQGHDHVQQSDSTVNDKQYDSDVDDICAGKTLVDDSISDLLDVTDSGPPVCSDQDFVTYFSEYNVCKSDQFGNEFQLHSGDLTKMQNVRFLPRVTGGSRNDPTPWSWLCPTPGCGARFPALLALTIHGTSCTPAVVQRRSELAARESISCPQPGCTHIAYSIDGPSGRTAEASLDQHHREQHAFVPRHCPTDGCTDLTIFTNIHDFKQHQNRAHYNTRIIPCPQPDCDKTYKSKQKLKTHLLSAHGITDTDKLKRLADAAKPRAKKSRPAKPSTKYQPHQCGVDGCKLTPKLRVHHVRHLIRVHNFSEADAEAAVPQGAFKTRRRTKKKNNDDENDDDGDDGGDDGE</sequence>
<accession>A0A2P8AIE5</accession>
<name>A0A2P8AIE5_9PEZI</name>
<evidence type="ECO:0000313" key="4">
    <source>
        <dbReference type="Proteomes" id="UP000243723"/>
    </source>
</evidence>
<feature type="compositionally biased region" description="Low complexity" evidence="1">
    <location>
        <begin position="562"/>
        <end position="571"/>
    </location>
</feature>
<dbReference type="InterPro" id="IPR013087">
    <property type="entry name" value="Znf_C2H2_type"/>
</dbReference>
<evidence type="ECO:0000259" key="2">
    <source>
        <dbReference type="PROSITE" id="PS00028"/>
    </source>
</evidence>
<organism evidence="3 4">
    <name type="scientific">Elsinoe australis</name>
    <dbReference type="NCBI Taxonomy" id="40998"/>
    <lineage>
        <taxon>Eukaryota</taxon>
        <taxon>Fungi</taxon>
        <taxon>Dikarya</taxon>
        <taxon>Ascomycota</taxon>
        <taxon>Pezizomycotina</taxon>
        <taxon>Dothideomycetes</taxon>
        <taxon>Dothideomycetidae</taxon>
        <taxon>Myriangiales</taxon>
        <taxon>Elsinoaceae</taxon>
        <taxon>Elsinoe</taxon>
    </lineage>
</organism>
<evidence type="ECO:0000313" key="3">
    <source>
        <dbReference type="EMBL" id="PSK60243.1"/>
    </source>
</evidence>
<feature type="region of interest" description="Disordered" evidence="1">
    <location>
        <begin position="1"/>
        <end position="23"/>
    </location>
</feature>
<feature type="compositionally biased region" description="Acidic residues" evidence="1">
    <location>
        <begin position="993"/>
        <end position="1007"/>
    </location>
</feature>
<evidence type="ECO:0000256" key="1">
    <source>
        <dbReference type="SAM" id="MobiDB-lite"/>
    </source>
</evidence>
<feature type="compositionally biased region" description="Basic and acidic residues" evidence="1">
    <location>
        <begin position="524"/>
        <end position="533"/>
    </location>
</feature>
<dbReference type="STRING" id="40998.A0A2P8AIE5"/>